<dbReference type="EMBL" id="CP007032">
    <property type="protein sequence ID" value="AHF07263.1"/>
    <property type="molecule type" value="Genomic_DNA"/>
</dbReference>
<dbReference type="InterPro" id="IPR050695">
    <property type="entry name" value="N-acetylmuramoyl_amidase_3"/>
</dbReference>
<dbReference type="AlphaFoldDB" id="W0ECM7"/>
<dbReference type="PANTHER" id="PTHR30404:SF0">
    <property type="entry name" value="N-ACETYLMURAMOYL-L-ALANINE AMIDASE AMIC"/>
    <property type="match status" value="1"/>
</dbReference>
<dbReference type="Gene3D" id="3.40.630.40">
    <property type="entry name" value="Zn-dependent exopeptidases"/>
    <property type="match status" value="1"/>
</dbReference>
<dbReference type="HOGENOM" id="CLU_014322_9_1_9"/>
<proteinExistence type="predicted"/>
<dbReference type="InterPro" id="IPR002508">
    <property type="entry name" value="MurNAc-LAA_cat"/>
</dbReference>
<name>W0ECM7_9FIRM</name>
<dbReference type="CDD" id="cd02696">
    <property type="entry name" value="MurNAc-LAA"/>
    <property type="match status" value="1"/>
</dbReference>
<dbReference type="GO" id="GO:0030288">
    <property type="term" value="C:outer membrane-bounded periplasmic space"/>
    <property type="evidence" value="ECO:0007669"/>
    <property type="project" value="TreeGrafter"/>
</dbReference>
<dbReference type="SUPFAM" id="SSF53187">
    <property type="entry name" value="Zn-dependent exopeptidases"/>
    <property type="match status" value="1"/>
</dbReference>
<dbReference type="GO" id="GO:0008745">
    <property type="term" value="F:N-acetylmuramoyl-L-alanine amidase activity"/>
    <property type="evidence" value="ECO:0007669"/>
    <property type="project" value="InterPro"/>
</dbReference>
<dbReference type="Pfam" id="PF01520">
    <property type="entry name" value="Amidase_3"/>
    <property type="match status" value="1"/>
</dbReference>
<keyword evidence="4" id="KW-1185">Reference proteome</keyword>
<gene>
    <name evidence="3" type="ORF">DESME_09645</name>
</gene>
<dbReference type="SMART" id="SM00646">
    <property type="entry name" value="Ami_3"/>
    <property type="match status" value="1"/>
</dbReference>
<dbReference type="Proteomes" id="UP000010847">
    <property type="component" value="Chromosome"/>
</dbReference>
<evidence type="ECO:0000313" key="4">
    <source>
        <dbReference type="Proteomes" id="UP000010847"/>
    </source>
</evidence>
<dbReference type="KEGG" id="dmt:DESME_09645"/>
<dbReference type="GO" id="GO:0009253">
    <property type="term" value="P:peptidoglycan catabolic process"/>
    <property type="evidence" value="ECO:0007669"/>
    <property type="project" value="InterPro"/>
</dbReference>
<reference evidence="3 4" key="1">
    <citation type="submission" date="2013-12" db="EMBL/GenBank/DDBJ databases">
        <authorList>
            <consortium name="DOE Joint Genome Institute"/>
            <person name="Smidt H."/>
            <person name="Huntemann M."/>
            <person name="Han J."/>
            <person name="Chen A."/>
            <person name="Kyrpides N."/>
            <person name="Mavromatis K."/>
            <person name="Markowitz V."/>
            <person name="Palaniappan K."/>
            <person name="Ivanova N."/>
            <person name="Schaumberg A."/>
            <person name="Pati A."/>
            <person name="Liolios K."/>
            <person name="Nordberg H.P."/>
            <person name="Cantor M.N."/>
            <person name="Hua S.X."/>
            <person name="Woyke T."/>
        </authorList>
    </citation>
    <scope>NUCLEOTIDE SEQUENCE [LARGE SCALE GENOMIC DNA]</scope>
    <source>
        <strain evidence="4">DSM 15288</strain>
    </source>
</reference>
<evidence type="ECO:0000256" key="1">
    <source>
        <dbReference type="ARBA" id="ARBA00022801"/>
    </source>
</evidence>
<feature type="domain" description="MurNAc-LAA" evidence="2">
    <location>
        <begin position="69"/>
        <end position="176"/>
    </location>
</feature>
<sequence length="190" mass="20741">MCIDPGHNNSGADAGAEGNSLREQDLTLDIALHLKTLLEYNGFTVILTREGDVVHGPHQTEKQSLQARCNIANKAGADLFLSIHINAGGGTGTEIYVLPGGQAEIMATVLLPYLSQEGSWPNRGVKTNRRFYVLVNTDMPAVLTENGFIDHPKDAQKLGNPIFRKNLARAHAKGICAYYGIEFRDPEDKK</sequence>
<evidence type="ECO:0000259" key="2">
    <source>
        <dbReference type="SMART" id="SM00646"/>
    </source>
</evidence>
<protein>
    <submittedName>
        <fullName evidence="3">N-acetylmuramoyl-L-alanine amidase</fullName>
    </submittedName>
</protein>
<dbReference type="STRING" id="871968.DESME_09645"/>
<dbReference type="eggNOG" id="COG0860">
    <property type="taxonomic scope" value="Bacteria"/>
</dbReference>
<keyword evidence="1" id="KW-0378">Hydrolase</keyword>
<accession>W0ECM7</accession>
<evidence type="ECO:0000313" key="3">
    <source>
        <dbReference type="EMBL" id="AHF07263.1"/>
    </source>
</evidence>
<dbReference type="PANTHER" id="PTHR30404">
    <property type="entry name" value="N-ACETYLMURAMOYL-L-ALANINE AMIDASE"/>
    <property type="match status" value="1"/>
</dbReference>
<organism evidence="3 4">
    <name type="scientific">Desulfitobacterium metallireducens DSM 15288</name>
    <dbReference type="NCBI Taxonomy" id="871968"/>
    <lineage>
        <taxon>Bacteria</taxon>
        <taxon>Bacillati</taxon>
        <taxon>Bacillota</taxon>
        <taxon>Clostridia</taxon>
        <taxon>Eubacteriales</taxon>
        <taxon>Desulfitobacteriaceae</taxon>
        <taxon>Desulfitobacterium</taxon>
    </lineage>
</organism>